<keyword evidence="2" id="KW-0449">Lipoprotein</keyword>
<dbReference type="EMBL" id="FZOS01000015">
    <property type="protein sequence ID" value="SNS77493.1"/>
    <property type="molecule type" value="Genomic_DNA"/>
</dbReference>
<protein>
    <submittedName>
        <fullName evidence="2">Putative lipoprotein</fullName>
    </submittedName>
</protein>
<sequence length="143" mass="15237">MKAALPVMLLMLATAGCQTSNATGPAPGPEGSASMVRLEGNATYRQRIALPPDAVLIVRIQDVSRMDAPARLIAEQRLPTQGRQVPLPFAVDYDPAQVQSVPRVAVSARIEDGAGTLLWITDTHIPLPPAGQRVDLPLVQVSR</sequence>
<gene>
    <name evidence="2" type="ORF">SAMN06295912_11572</name>
</gene>
<dbReference type="InterPro" id="IPR039366">
    <property type="entry name" value="Pilotin"/>
</dbReference>
<feature type="chain" id="PRO_5012557191" evidence="1">
    <location>
        <begin position="23"/>
        <end position="143"/>
    </location>
</feature>
<dbReference type="Proteomes" id="UP000198281">
    <property type="component" value="Unassembled WGS sequence"/>
</dbReference>
<dbReference type="Pfam" id="PF09619">
    <property type="entry name" value="YscW"/>
    <property type="match status" value="1"/>
</dbReference>
<evidence type="ECO:0000313" key="2">
    <source>
        <dbReference type="EMBL" id="SNS77493.1"/>
    </source>
</evidence>
<feature type="signal peptide" evidence="1">
    <location>
        <begin position="1"/>
        <end position="22"/>
    </location>
</feature>
<dbReference type="OrthoDB" id="9809132at2"/>
<keyword evidence="3" id="KW-1185">Reference proteome</keyword>
<evidence type="ECO:0000313" key="3">
    <source>
        <dbReference type="Proteomes" id="UP000198281"/>
    </source>
</evidence>
<dbReference type="PANTHER" id="PTHR38013">
    <property type="entry name" value="GLYCOPROTEIN/POLYSACCHARIDE METABOLISM"/>
    <property type="match status" value="1"/>
</dbReference>
<accession>A0A239H9K0</accession>
<evidence type="ECO:0000256" key="1">
    <source>
        <dbReference type="SAM" id="SignalP"/>
    </source>
</evidence>
<keyword evidence="1" id="KW-0732">Signal</keyword>
<organism evidence="2 3">
    <name type="scientific">Edaphosphingomonas laterariae</name>
    <dbReference type="NCBI Taxonomy" id="861865"/>
    <lineage>
        <taxon>Bacteria</taxon>
        <taxon>Pseudomonadati</taxon>
        <taxon>Pseudomonadota</taxon>
        <taxon>Alphaproteobacteria</taxon>
        <taxon>Sphingomonadales</taxon>
        <taxon>Rhizorhabdaceae</taxon>
        <taxon>Edaphosphingomonas</taxon>
    </lineage>
</organism>
<dbReference type="InterPro" id="IPR053196">
    <property type="entry name" value="Lipoprotein_YbaY-like"/>
</dbReference>
<dbReference type="PROSITE" id="PS51257">
    <property type="entry name" value="PROKAR_LIPOPROTEIN"/>
    <property type="match status" value="1"/>
</dbReference>
<name>A0A239H9K0_9SPHN</name>
<proteinExistence type="predicted"/>
<dbReference type="RefSeq" id="WP_089220191.1">
    <property type="nucleotide sequence ID" value="NZ_FZOS01000015.1"/>
</dbReference>
<dbReference type="PANTHER" id="PTHR38013:SF1">
    <property type="entry name" value="GLYCOPROTEIN_POLYSACCHARIDE METABOLISM"/>
    <property type="match status" value="1"/>
</dbReference>
<dbReference type="AlphaFoldDB" id="A0A239H9K0"/>
<reference evidence="3" key="1">
    <citation type="submission" date="2017-06" db="EMBL/GenBank/DDBJ databases">
        <authorList>
            <person name="Varghese N."/>
            <person name="Submissions S."/>
        </authorList>
    </citation>
    <scope>NUCLEOTIDE SEQUENCE [LARGE SCALE GENOMIC DNA]</scope>
    <source>
        <strain evidence="3">LNB2</strain>
    </source>
</reference>